<protein>
    <recommendedName>
        <fullName evidence="4">Transporter</fullName>
    </recommendedName>
</protein>
<dbReference type="AlphaFoldDB" id="A0A512RS40"/>
<proteinExistence type="predicted"/>
<name>A0A512RS40_9BACT</name>
<dbReference type="PROSITE" id="PS51257">
    <property type="entry name" value="PROKAR_LIPOPROTEIN"/>
    <property type="match status" value="1"/>
</dbReference>
<evidence type="ECO:0000313" key="2">
    <source>
        <dbReference type="EMBL" id="GEP98508.1"/>
    </source>
</evidence>
<evidence type="ECO:0008006" key="4">
    <source>
        <dbReference type="Google" id="ProtNLM"/>
    </source>
</evidence>
<organism evidence="2 3">
    <name type="scientific">Chitinophaga cymbidii</name>
    <dbReference type="NCBI Taxonomy" id="1096750"/>
    <lineage>
        <taxon>Bacteria</taxon>
        <taxon>Pseudomonadati</taxon>
        <taxon>Bacteroidota</taxon>
        <taxon>Chitinophagia</taxon>
        <taxon>Chitinophagales</taxon>
        <taxon>Chitinophagaceae</taxon>
        <taxon>Chitinophaga</taxon>
    </lineage>
</organism>
<feature type="chain" id="PRO_5022022828" description="Transporter" evidence="1">
    <location>
        <begin position="23"/>
        <end position="308"/>
    </location>
</feature>
<keyword evidence="1" id="KW-0732">Signal</keyword>
<keyword evidence="3" id="KW-1185">Reference proteome</keyword>
<evidence type="ECO:0000313" key="3">
    <source>
        <dbReference type="Proteomes" id="UP000321436"/>
    </source>
</evidence>
<gene>
    <name evidence="2" type="ORF">CCY01nite_47680</name>
</gene>
<sequence length="308" mass="33818">MIMMKRISILVLLTTLTLSTFACDICGCGVGSYYIGILPEFSKKIAGIRYRYNTLRTHIGAGGAITYLTTEETYRTAEVWGGWTIGTRFRVMGYVPVSFNEKLNQGITTRRNGLGDAGIQGFYQLFDNRRTVGRKLLVHSLWLGGGVKLPTGRYDAAEKNTGTESANIFQLGSGSVDFTFNGMYDIRLQDAGINMAASYKVNTRNGEDYRYGNKFSANAQAYYKFRIRDFVTIAPNAGVMYERAGEDDDDGFSVDVSGGYALLGTFGAEVTFSRIAVGANFQAPMSQDLAGGFVKANNRAMAHISYIL</sequence>
<dbReference type="EMBL" id="BKAU01000007">
    <property type="protein sequence ID" value="GEP98508.1"/>
    <property type="molecule type" value="Genomic_DNA"/>
</dbReference>
<reference evidence="2 3" key="1">
    <citation type="submission" date="2019-07" db="EMBL/GenBank/DDBJ databases">
        <title>Whole genome shotgun sequence of Chitinophaga cymbidii NBRC 109752.</title>
        <authorList>
            <person name="Hosoyama A."/>
            <person name="Uohara A."/>
            <person name="Ohji S."/>
            <person name="Ichikawa N."/>
        </authorList>
    </citation>
    <scope>NUCLEOTIDE SEQUENCE [LARGE SCALE GENOMIC DNA]</scope>
    <source>
        <strain evidence="2 3">NBRC 109752</strain>
    </source>
</reference>
<evidence type="ECO:0000256" key="1">
    <source>
        <dbReference type="SAM" id="SignalP"/>
    </source>
</evidence>
<accession>A0A512RS40</accession>
<comment type="caution">
    <text evidence="2">The sequence shown here is derived from an EMBL/GenBank/DDBJ whole genome shotgun (WGS) entry which is preliminary data.</text>
</comment>
<feature type="signal peptide" evidence="1">
    <location>
        <begin position="1"/>
        <end position="22"/>
    </location>
</feature>
<dbReference type="Proteomes" id="UP000321436">
    <property type="component" value="Unassembled WGS sequence"/>
</dbReference>